<dbReference type="Gene3D" id="3.30.70.80">
    <property type="entry name" value="Peptidase S8 propeptide/proteinase inhibitor I9"/>
    <property type="match status" value="1"/>
</dbReference>
<proteinExistence type="inferred from homology"/>
<dbReference type="InterPro" id="IPR010259">
    <property type="entry name" value="S8pro/Inhibitor_I9"/>
</dbReference>
<dbReference type="AlphaFoldDB" id="A0A0D6EM09"/>
<dbReference type="InterPro" id="IPR052471">
    <property type="entry name" value="PBI_I9"/>
</dbReference>
<dbReference type="Proteomes" id="UP000243876">
    <property type="component" value="Unassembled WGS sequence"/>
</dbReference>
<evidence type="ECO:0000313" key="3">
    <source>
        <dbReference type="EMBL" id="CEQ40748.1"/>
    </source>
</evidence>
<dbReference type="PANTHER" id="PTHR28288:SF2">
    <property type="entry name" value="PROTEASE B INHIBITOR 2"/>
    <property type="match status" value="1"/>
</dbReference>
<reference evidence="4" key="1">
    <citation type="submission" date="2015-02" db="EMBL/GenBank/DDBJ databases">
        <authorList>
            <person name="Gon?alves P."/>
        </authorList>
    </citation>
    <scope>NUCLEOTIDE SEQUENCE [LARGE SCALE GENOMIC DNA]</scope>
</reference>
<dbReference type="GO" id="GO:0004866">
    <property type="term" value="F:endopeptidase inhibitor activity"/>
    <property type="evidence" value="ECO:0007669"/>
    <property type="project" value="TreeGrafter"/>
</dbReference>
<dbReference type="GO" id="GO:0042144">
    <property type="term" value="P:vacuole fusion, non-autophagic"/>
    <property type="evidence" value="ECO:0007669"/>
    <property type="project" value="TreeGrafter"/>
</dbReference>
<dbReference type="Pfam" id="PF05922">
    <property type="entry name" value="Inhibitor_I9"/>
    <property type="match status" value="1"/>
</dbReference>
<dbReference type="SUPFAM" id="SSF54897">
    <property type="entry name" value="Protease propeptides/inhibitors"/>
    <property type="match status" value="1"/>
</dbReference>
<keyword evidence="4" id="KW-1185">Reference proteome</keyword>
<protein>
    <submittedName>
        <fullName evidence="3">SPOSA6832_02405-mRNA-1:cds</fullName>
    </submittedName>
</protein>
<dbReference type="EMBL" id="CENE01000008">
    <property type="protein sequence ID" value="CEQ40748.1"/>
    <property type="molecule type" value="Genomic_DNA"/>
</dbReference>
<sequence>MPNNSYIVVFKDEDSFEGHLNACTEKVEQSGGEIKHRYASRVMKGFSATMDEKTKAELESHPGVKYMYVRHGPVSTM</sequence>
<gene>
    <name evidence="3" type="primary">SPOSA6832_02405</name>
</gene>
<evidence type="ECO:0000256" key="1">
    <source>
        <dbReference type="ARBA" id="ARBA00038069"/>
    </source>
</evidence>
<dbReference type="InterPro" id="IPR037045">
    <property type="entry name" value="S8pro/Inhibitor_I9_sf"/>
</dbReference>
<name>A0A0D6EM09_SPOSA</name>
<evidence type="ECO:0000313" key="4">
    <source>
        <dbReference type="Proteomes" id="UP000243876"/>
    </source>
</evidence>
<dbReference type="OrthoDB" id="5518345at2759"/>
<comment type="similarity">
    <text evidence="1">Belongs to the protease inhibitor I9 family.</text>
</comment>
<dbReference type="PANTHER" id="PTHR28288">
    <property type="entry name" value="PROTEASE B INHIBITOR 2"/>
    <property type="match status" value="1"/>
</dbReference>
<evidence type="ECO:0000259" key="2">
    <source>
        <dbReference type="Pfam" id="PF05922"/>
    </source>
</evidence>
<feature type="domain" description="Inhibitor I9" evidence="2">
    <location>
        <begin position="5"/>
        <end position="67"/>
    </location>
</feature>
<accession>A0A0D6EM09</accession>
<organism evidence="3 4">
    <name type="scientific">Sporidiobolus salmonicolor</name>
    <name type="common">Yeast-like fungus</name>
    <name type="synonym">Sporobolomyces salmonicolor</name>
    <dbReference type="NCBI Taxonomy" id="5005"/>
    <lineage>
        <taxon>Eukaryota</taxon>
        <taxon>Fungi</taxon>
        <taxon>Dikarya</taxon>
        <taxon>Basidiomycota</taxon>
        <taxon>Pucciniomycotina</taxon>
        <taxon>Microbotryomycetes</taxon>
        <taxon>Sporidiobolales</taxon>
        <taxon>Sporidiobolaceae</taxon>
        <taxon>Sporobolomyces</taxon>
    </lineage>
</organism>